<dbReference type="GO" id="GO:0005829">
    <property type="term" value="C:cytosol"/>
    <property type="evidence" value="ECO:0007669"/>
    <property type="project" value="TreeGrafter"/>
</dbReference>
<proteinExistence type="inferred from homology"/>
<evidence type="ECO:0000256" key="5">
    <source>
        <dbReference type="ARBA" id="ARBA00022701"/>
    </source>
</evidence>
<dbReference type="PANTHER" id="PTHR31570">
    <property type="entry name" value="HAUS AUGMIN-LIKE COMPLEX SUBUNIT 1"/>
    <property type="match status" value="1"/>
</dbReference>
<evidence type="ECO:0000256" key="8">
    <source>
        <dbReference type="ARBA" id="ARBA00023212"/>
    </source>
</evidence>
<keyword evidence="5" id="KW-0493">Microtubule</keyword>
<evidence type="ECO:0000313" key="12">
    <source>
        <dbReference type="EMBL" id="VFT88176.1"/>
    </source>
</evidence>
<keyword evidence="6" id="KW-0498">Mitosis</keyword>
<dbReference type="Proteomes" id="UP000332933">
    <property type="component" value="Unassembled WGS sequence"/>
</dbReference>
<sequence>MLVAGRWTHVEVEAGRAYLGILAQVASILDIDDVHVSEYLDAIDDLCERRDALEVEIPTLRRELQRLTTRNDHARRDLKEVAHLHDSLRTMAGEREITENSGMFTHWARDYGDKERQYDADIRACDAILNRQAFDESLEHHMLVALAQECADLEAENDELATRLADDKAFPTDVQHARAALAQAEAELRMLERSPPKKGR</sequence>
<evidence type="ECO:0000256" key="9">
    <source>
        <dbReference type="ARBA" id="ARBA00023306"/>
    </source>
</evidence>
<reference evidence="12 13" key="1">
    <citation type="submission" date="2019-03" db="EMBL/GenBank/DDBJ databases">
        <authorList>
            <person name="Gaulin E."/>
            <person name="Dumas B."/>
        </authorList>
    </citation>
    <scope>NUCLEOTIDE SEQUENCE [LARGE SCALE GENOMIC DNA]</scope>
    <source>
        <strain evidence="12">CBS 568.67</strain>
    </source>
</reference>
<dbReference type="InterPro" id="IPR026243">
    <property type="entry name" value="HAUS1"/>
</dbReference>
<evidence type="ECO:0000256" key="2">
    <source>
        <dbReference type="ARBA" id="ARBA00005479"/>
    </source>
</evidence>
<dbReference type="EMBL" id="VJMH01005271">
    <property type="protein sequence ID" value="KAF0698033.1"/>
    <property type="molecule type" value="Genomic_DNA"/>
</dbReference>
<name>A0A485KT04_9STRA</name>
<dbReference type="GO" id="GO:0005874">
    <property type="term" value="C:microtubule"/>
    <property type="evidence" value="ECO:0007669"/>
    <property type="project" value="UniProtKB-KW"/>
</dbReference>
<dbReference type="GO" id="GO:0005819">
    <property type="term" value="C:spindle"/>
    <property type="evidence" value="ECO:0007669"/>
    <property type="project" value="UniProtKB-SubCell"/>
</dbReference>
<keyword evidence="8" id="KW-0206">Cytoskeleton</keyword>
<organism evidence="12 13">
    <name type="scientific">Aphanomyces stellatus</name>
    <dbReference type="NCBI Taxonomy" id="120398"/>
    <lineage>
        <taxon>Eukaryota</taxon>
        <taxon>Sar</taxon>
        <taxon>Stramenopiles</taxon>
        <taxon>Oomycota</taxon>
        <taxon>Saprolegniomycetes</taxon>
        <taxon>Saprolegniales</taxon>
        <taxon>Verrucalvaceae</taxon>
        <taxon>Aphanomyces</taxon>
    </lineage>
</organism>
<keyword evidence="9" id="KW-0131">Cell cycle</keyword>
<dbReference type="PANTHER" id="PTHR31570:SF1">
    <property type="entry name" value="HAUS AUGMIN-LIKE COMPLEX SUBUNIT 1"/>
    <property type="match status" value="1"/>
</dbReference>
<keyword evidence="3" id="KW-0963">Cytoplasm</keyword>
<evidence type="ECO:0000256" key="7">
    <source>
        <dbReference type="ARBA" id="ARBA00023054"/>
    </source>
</evidence>
<protein>
    <submittedName>
        <fullName evidence="12">Aste57867_11314 protein</fullName>
    </submittedName>
</protein>
<dbReference type="AlphaFoldDB" id="A0A485KT04"/>
<evidence type="ECO:0000256" key="1">
    <source>
        <dbReference type="ARBA" id="ARBA00004186"/>
    </source>
</evidence>
<gene>
    <name evidence="12" type="primary">Aste57867_11314</name>
    <name evidence="11" type="ORF">As57867_011272</name>
    <name evidence="12" type="ORF">ASTE57867_11314</name>
</gene>
<accession>A0A485KT04</accession>
<evidence type="ECO:0000256" key="3">
    <source>
        <dbReference type="ARBA" id="ARBA00022490"/>
    </source>
</evidence>
<evidence type="ECO:0000256" key="10">
    <source>
        <dbReference type="SAM" id="Coils"/>
    </source>
</evidence>
<comment type="similarity">
    <text evidence="2">Belongs to the HAUS1 family.</text>
</comment>
<feature type="coiled-coil region" evidence="10">
    <location>
        <begin position="36"/>
        <end position="77"/>
    </location>
</feature>
<keyword evidence="4" id="KW-0132">Cell division</keyword>
<evidence type="ECO:0000313" key="13">
    <source>
        <dbReference type="Proteomes" id="UP000332933"/>
    </source>
</evidence>
<evidence type="ECO:0000256" key="4">
    <source>
        <dbReference type="ARBA" id="ARBA00022618"/>
    </source>
</evidence>
<dbReference type="GO" id="GO:0070652">
    <property type="term" value="C:HAUS complex"/>
    <property type="evidence" value="ECO:0007669"/>
    <property type="project" value="InterPro"/>
</dbReference>
<keyword evidence="13" id="KW-1185">Reference proteome</keyword>
<keyword evidence="7 10" id="KW-0175">Coiled coil</keyword>
<dbReference type="OrthoDB" id="79717at2759"/>
<dbReference type="EMBL" id="CAADRA010005292">
    <property type="protein sequence ID" value="VFT88176.1"/>
    <property type="molecule type" value="Genomic_DNA"/>
</dbReference>
<evidence type="ECO:0000256" key="6">
    <source>
        <dbReference type="ARBA" id="ARBA00022776"/>
    </source>
</evidence>
<dbReference type="Pfam" id="PF25762">
    <property type="entry name" value="HAUS1"/>
    <property type="match status" value="1"/>
</dbReference>
<comment type="subcellular location">
    <subcellularLocation>
        <location evidence="1">Cytoplasm</location>
        <location evidence="1">Cytoskeleton</location>
        <location evidence="1">Spindle</location>
    </subcellularLocation>
</comment>
<dbReference type="GO" id="GO:0051225">
    <property type="term" value="P:spindle assembly"/>
    <property type="evidence" value="ECO:0007669"/>
    <property type="project" value="InterPro"/>
</dbReference>
<feature type="coiled-coil region" evidence="10">
    <location>
        <begin position="143"/>
        <end position="194"/>
    </location>
</feature>
<dbReference type="GO" id="GO:0051301">
    <property type="term" value="P:cell division"/>
    <property type="evidence" value="ECO:0007669"/>
    <property type="project" value="UniProtKB-KW"/>
</dbReference>
<evidence type="ECO:0000313" key="11">
    <source>
        <dbReference type="EMBL" id="KAF0698033.1"/>
    </source>
</evidence>
<reference evidence="11" key="2">
    <citation type="submission" date="2019-06" db="EMBL/GenBank/DDBJ databases">
        <title>Genomics analysis of Aphanomyces spp. identifies a new class of oomycete effector associated with host adaptation.</title>
        <authorList>
            <person name="Gaulin E."/>
        </authorList>
    </citation>
    <scope>NUCLEOTIDE SEQUENCE</scope>
    <source>
        <strain evidence="11">CBS 578.67</strain>
    </source>
</reference>